<organism evidence="1 2">
    <name type="scientific">Vreelandella olivaria</name>
    <dbReference type="NCBI Taxonomy" id="390919"/>
    <lineage>
        <taxon>Bacteria</taxon>
        <taxon>Pseudomonadati</taxon>
        <taxon>Pseudomonadota</taxon>
        <taxon>Gammaproteobacteria</taxon>
        <taxon>Oceanospirillales</taxon>
        <taxon>Halomonadaceae</taxon>
        <taxon>Vreelandella</taxon>
    </lineage>
</organism>
<keyword evidence="2" id="KW-1185">Reference proteome</keyword>
<dbReference type="EMBL" id="AP019416">
    <property type="protein sequence ID" value="BBI52820.1"/>
    <property type="molecule type" value="Genomic_DNA"/>
</dbReference>
<evidence type="ECO:0000313" key="1">
    <source>
        <dbReference type="EMBL" id="BBI52820.1"/>
    </source>
</evidence>
<accession>A0ABN5X6U7</accession>
<gene>
    <name evidence="1" type="ORF">HORIV_52410</name>
</gene>
<evidence type="ECO:0000313" key="2">
    <source>
        <dbReference type="Proteomes" id="UP000289555"/>
    </source>
</evidence>
<dbReference type="Proteomes" id="UP000289555">
    <property type="component" value="Chromosome"/>
</dbReference>
<reference evidence="2" key="1">
    <citation type="journal article" date="2019" name="Microbiol. Resour. Announc.">
        <title>Complete Genome Sequence of Halomonas olivaria, a Moderately Halophilic Bacterium Isolated from Olive Processing Effluents, Obtained by Nanopore Sequencing.</title>
        <authorList>
            <person name="Nagata S."/>
            <person name="Ii K.M."/>
            <person name="Tsukimi T."/>
            <person name="Miura M.C."/>
            <person name="Galipon J."/>
            <person name="Arakawa K."/>
        </authorList>
    </citation>
    <scope>NUCLEOTIDE SEQUENCE [LARGE SCALE GENOMIC DNA]</scope>
    <source>
        <strain evidence="2">TYRC17</strain>
    </source>
</reference>
<sequence>MNQVIPGQQTLTALVGAQRPPVHKRRFCGIHSGGDLLSFQQRDMANGFIGGGVINRFFATALPVDSLTVHVGVLPEQTRIFQALGERGR</sequence>
<name>A0ABN5X6U7_9GAMM</name>
<proteinExistence type="predicted"/>
<protein>
    <submittedName>
        <fullName evidence="1">Uncharacterized protein</fullName>
    </submittedName>
</protein>